<evidence type="ECO:0000313" key="6">
    <source>
        <dbReference type="Proteomes" id="UP001190700"/>
    </source>
</evidence>
<protein>
    <submittedName>
        <fullName evidence="2">Uncharacterized protein</fullName>
    </submittedName>
</protein>
<evidence type="ECO:0000313" key="5">
    <source>
        <dbReference type="EMBL" id="KAK3253554.1"/>
    </source>
</evidence>
<accession>A0AAE0EXL5</accession>
<sequence length="208" mass="22990">MFETQSEDVTDEFLAEGEQESHESEVKRAKENILLRLGSSKDSPPKLYGSGSNLAIPSLFQKKEVKHGLKYITLGHVIKNRVVESKYEITPAGVGSLSADEEIFISIFQKLQPCDKDKWFNHVLTTLANYEVGKEHKLKEQADAAAEDKIKKKMTAKELRALLELAEREEEVQPTSGGFNTLKRLAGAVASTAQGFAEANLAKEAKLG</sequence>
<dbReference type="Proteomes" id="UP001190700">
    <property type="component" value="Unassembled WGS sequence"/>
</dbReference>
<name>A0AAE0EXL5_9CHLO</name>
<dbReference type="EMBL" id="LGRX02031636">
    <property type="protein sequence ID" value="KAK3244620.1"/>
    <property type="molecule type" value="Genomic_DNA"/>
</dbReference>
<feature type="compositionally biased region" description="Acidic residues" evidence="1">
    <location>
        <begin position="1"/>
        <end position="18"/>
    </location>
</feature>
<reference evidence="2" key="2">
    <citation type="submission" date="2023-06" db="EMBL/GenBank/DDBJ databases">
        <title>Long-read-based genome assembly of the green algal bacterivore Cymbomonas tetramitiformis.</title>
        <authorList>
            <person name="Gyaltshen Y."/>
            <person name="Rozenberg A."/>
            <person name="Paasch A."/>
            <person name="Burns J.A."/>
            <person name="Warring S."/>
            <person name="Larson R."/>
            <person name="Maurer-Alcala X."/>
            <person name="Dacks J."/>
            <person name="Kim E."/>
        </authorList>
    </citation>
    <scope>NUCLEOTIDE SEQUENCE</scope>
    <source>
        <strain evidence="2">PLY_AMNH</strain>
    </source>
</reference>
<comment type="caution">
    <text evidence="2">The sequence shown here is derived from an EMBL/GenBank/DDBJ whole genome shotgun (WGS) entry which is preliminary data.</text>
</comment>
<proteinExistence type="predicted"/>
<feature type="region of interest" description="Disordered" evidence="1">
    <location>
        <begin position="1"/>
        <end position="27"/>
    </location>
</feature>
<dbReference type="EMBL" id="LGRX02032550">
    <property type="protein sequence ID" value="KAK3243922.1"/>
    <property type="molecule type" value="Genomic_DNA"/>
</dbReference>
<keyword evidence="6" id="KW-1185">Reference proteome</keyword>
<reference evidence="2 6" key="1">
    <citation type="journal article" date="2015" name="Genome Biol. Evol.">
        <title>Comparative Genomics of a Bacterivorous Green Alga Reveals Evolutionary Causalities and Consequences of Phago-Mixotrophic Mode of Nutrition.</title>
        <authorList>
            <person name="Burns J.A."/>
            <person name="Paasch A."/>
            <person name="Narechania A."/>
            <person name="Kim E."/>
        </authorList>
    </citation>
    <scope>NUCLEOTIDE SEQUENCE [LARGE SCALE GENOMIC DNA]</scope>
    <source>
        <strain evidence="2">PLY_AMNH</strain>
    </source>
</reference>
<dbReference type="AlphaFoldDB" id="A0AAE0EXL5"/>
<gene>
    <name evidence="5" type="ORF">CYMTET_37200</name>
    <name evidence="4" type="ORF">CYMTET_45773</name>
    <name evidence="3" type="ORF">CYMTET_45774</name>
    <name evidence="2" type="ORF">CYMTET_46448</name>
</gene>
<evidence type="ECO:0000313" key="3">
    <source>
        <dbReference type="EMBL" id="KAK3244618.1"/>
    </source>
</evidence>
<organism evidence="2 6">
    <name type="scientific">Cymbomonas tetramitiformis</name>
    <dbReference type="NCBI Taxonomy" id="36881"/>
    <lineage>
        <taxon>Eukaryota</taxon>
        <taxon>Viridiplantae</taxon>
        <taxon>Chlorophyta</taxon>
        <taxon>Pyramimonadophyceae</taxon>
        <taxon>Pyramimonadales</taxon>
        <taxon>Pyramimonadaceae</taxon>
        <taxon>Cymbomonas</taxon>
    </lineage>
</organism>
<evidence type="ECO:0000256" key="1">
    <source>
        <dbReference type="SAM" id="MobiDB-lite"/>
    </source>
</evidence>
<dbReference type="EMBL" id="LGRX02024767">
    <property type="protein sequence ID" value="KAK3253554.1"/>
    <property type="molecule type" value="Genomic_DNA"/>
</dbReference>
<evidence type="ECO:0000313" key="2">
    <source>
        <dbReference type="EMBL" id="KAK3243922.1"/>
    </source>
</evidence>
<evidence type="ECO:0000313" key="4">
    <source>
        <dbReference type="EMBL" id="KAK3244620.1"/>
    </source>
</evidence>
<dbReference type="EMBL" id="LGRX02031637">
    <property type="protein sequence ID" value="KAK3244618.1"/>
    <property type="molecule type" value="Genomic_DNA"/>
</dbReference>